<keyword evidence="6" id="KW-1185">Reference proteome</keyword>
<feature type="compositionally biased region" description="Low complexity" evidence="4">
    <location>
        <begin position="965"/>
        <end position="974"/>
    </location>
</feature>
<dbReference type="InterPro" id="IPR050663">
    <property type="entry name" value="Ankyrin-SOCS_Box"/>
</dbReference>
<accession>A0ABD0XVE6</accession>
<reference evidence="5 6" key="1">
    <citation type="submission" date="2024-07" db="EMBL/GenBank/DDBJ databases">
        <title>Chromosome-level genome assembly of the water stick insect Ranatra chinensis (Heteroptera: Nepidae).</title>
        <authorList>
            <person name="Liu X."/>
        </authorList>
    </citation>
    <scope>NUCLEOTIDE SEQUENCE [LARGE SCALE GENOMIC DNA]</scope>
    <source>
        <strain evidence="5">Cailab_2021Rc</strain>
        <tissue evidence="5">Muscle</tissue>
    </source>
</reference>
<evidence type="ECO:0000256" key="3">
    <source>
        <dbReference type="PROSITE-ProRule" id="PRU00023"/>
    </source>
</evidence>
<dbReference type="SUPFAM" id="SSF48403">
    <property type="entry name" value="Ankyrin repeat"/>
    <property type="match status" value="1"/>
</dbReference>
<dbReference type="InterPro" id="IPR036770">
    <property type="entry name" value="Ankyrin_rpt-contain_sf"/>
</dbReference>
<evidence type="ECO:0000313" key="6">
    <source>
        <dbReference type="Proteomes" id="UP001558652"/>
    </source>
</evidence>
<dbReference type="Pfam" id="PF13637">
    <property type="entry name" value="Ank_4"/>
    <property type="match status" value="1"/>
</dbReference>
<dbReference type="Gene3D" id="1.25.40.20">
    <property type="entry name" value="Ankyrin repeat-containing domain"/>
    <property type="match status" value="4"/>
</dbReference>
<dbReference type="PANTHER" id="PTHR24193:SF121">
    <property type="entry name" value="ADA2A-CONTAINING COMPLEX COMPONENT 3, ISOFORM D"/>
    <property type="match status" value="1"/>
</dbReference>
<feature type="repeat" description="ANK" evidence="3">
    <location>
        <begin position="171"/>
        <end position="203"/>
    </location>
</feature>
<feature type="repeat" description="ANK" evidence="3">
    <location>
        <begin position="316"/>
        <end position="348"/>
    </location>
</feature>
<feature type="repeat" description="ANK" evidence="3">
    <location>
        <begin position="416"/>
        <end position="448"/>
    </location>
</feature>
<evidence type="ECO:0000256" key="4">
    <source>
        <dbReference type="SAM" id="MobiDB-lite"/>
    </source>
</evidence>
<dbReference type="InterPro" id="IPR002110">
    <property type="entry name" value="Ankyrin_rpt"/>
</dbReference>
<feature type="compositionally biased region" description="Basic and acidic residues" evidence="4">
    <location>
        <begin position="899"/>
        <end position="913"/>
    </location>
</feature>
<evidence type="ECO:0000256" key="2">
    <source>
        <dbReference type="ARBA" id="ARBA00023043"/>
    </source>
</evidence>
<keyword evidence="2 3" id="KW-0040">ANK repeat</keyword>
<dbReference type="PROSITE" id="PS50088">
    <property type="entry name" value="ANK_REPEAT"/>
    <property type="match status" value="6"/>
</dbReference>
<comment type="caution">
    <text evidence="5">The sequence shown here is derived from an EMBL/GenBank/DDBJ whole genome shotgun (WGS) entry which is preliminary data.</text>
</comment>
<dbReference type="SMART" id="SM00248">
    <property type="entry name" value="ANK"/>
    <property type="match status" value="10"/>
</dbReference>
<dbReference type="Pfam" id="PF12796">
    <property type="entry name" value="Ank_2"/>
    <property type="match status" value="3"/>
</dbReference>
<gene>
    <name evidence="5" type="ORF">AAG570_007991</name>
</gene>
<sequence>MASKRRNMFHKNKKQETTEIESYAFSPKLHDAPCYISNRTLHTDLNIPTFHHVIKNSPKFPGGQRMDKGSTPLMYACQQGEQHQVINIIKNKPGCVGERERSLKSALHYCCESGEAGARCAAALVSVAPHLVPLKDQDGYTALHLAVIAGNLPLIRLLISKGAHIDAVDNEGHTSVHWATVCGEMESLEAILEYGGNPDIADMHGGCPVHYAAQMCGPASEMPADVRLGLAALNILLDRGADPNPKDNHGRQPILWAASAGSSDAILALVNAGANVEASDNDGLTALHCAASRGHTDCVETLISLCGAGVDVIDTNGCSALFYSVTLGHADVTQLLLNHGANTNHQDRKGRTAVHCGAAKGQLETLKVVAGYGGNTWQRTVRGDYPLHDAVASGRRSLVMWLLEQRPDAVNSPNNDGRCPLHVAAIHNNTEMCKTLLDAGSLVNPVMRTSKGDLATPLDAALHKGYRGCAKYLQLHGGVPASRLNSHFAALRGPKNRQDVTALEPGTDHNVDVNKESIAEDGGLTISRRNEILMTTPKAKILQVFVEDEVEIRRIRCNDNSSDPVKYRHRKKKTKHVSGKDYDNRWDYKKRLEMSSDEDSCHDSDASIVDDKYYKQKKWNKGPIVKYDEIRKHIEEKEVCVETTNNDDGLEKNEEASLSYSTNIELEAVEKAVNISERDQNDSSAIPAPICDMCQNAIFNEDTTIKPDSSESVEHHFDNKDCNTQIVTAIVHKEPERNINVTSIEDISTASDKNVPQNAESIERDHENDPVQVTGTIENMTEDKIDIKETVQLANEKSTASELEDEPPLNNDIKHEENSNNVINLEGGNEIADEAGSINEEKDTISGEVVNSEKNVDSICSNDGELVNFQKDDDNYTKKADTDNSQDLNNAHSGNSELHSTEYPKSPEEKMNVDDNENTSVEPELIAGMESINVSDFNKTENEENGENEENDEKKLSLVNDIQPESEGNNSENDNSARKSENDVSNIKVDNGDIPIDDKVANNLEQGENKITLNDSFNSDSNLMNTFGGIVHAKTTLRAGAAGERHIKEAANDATTESSEKIEGNEIQCISNIEDFGPADSEDPTSPNKDKWVSLQDSEMLTSPSKSIKQLKRLQIRAGRASEGILVKRLVDDYSKAPPMMGLQQYNGPYTFAAFEKYLYEQLRLLQTSGSRLIPQIKSSHDLDRLMAAIKKTKAGQDLLTTIPRDAVLCTLGSHRCYHATHAYTGVPCAAYISRQNHHTMPKSASNNRFLPKIVNDENHAEVARTLRYVDPSRPLTLELNHGSDKQIISLPTEKLDKNKRYFVTFTAHVLMMVLLHTKLVLKVPWQPGATGDRDDAVVGGVIQGYII</sequence>
<feature type="repeat" description="ANK" evidence="3">
    <location>
        <begin position="282"/>
        <end position="315"/>
    </location>
</feature>
<feature type="region of interest" description="Disordered" evidence="4">
    <location>
        <begin position="795"/>
        <end position="817"/>
    </location>
</feature>
<dbReference type="PRINTS" id="PR01415">
    <property type="entry name" value="ANKYRIN"/>
</dbReference>
<keyword evidence="1" id="KW-0677">Repeat</keyword>
<organism evidence="5 6">
    <name type="scientific">Ranatra chinensis</name>
    <dbReference type="NCBI Taxonomy" id="642074"/>
    <lineage>
        <taxon>Eukaryota</taxon>
        <taxon>Metazoa</taxon>
        <taxon>Ecdysozoa</taxon>
        <taxon>Arthropoda</taxon>
        <taxon>Hexapoda</taxon>
        <taxon>Insecta</taxon>
        <taxon>Pterygota</taxon>
        <taxon>Neoptera</taxon>
        <taxon>Paraneoptera</taxon>
        <taxon>Hemiptera</taxon>
        <taxon>Heteroptera</taxon>
        <taxon>Panheteroptera</taxon>
        <taxon>Nepomorpha</taxon>
        <taxon>Nepidae</taxon>
        <taxon>Ranatrinae</taxon>
        <taxon>Ranatra</taxon>
    </lineage>
</organism>
<feature type="repeat" description="ANK" evidence="3">
    <location>
        <begin position="138"/>
        <end position="170"/>
    </location>
</feature>
<evidence type="ECO:0000313" key="5">
    <source>
        <dbReference type="EMBL" id="KAL1110460.1"/>
    </source>
</evidence>
<dbReference type="PANTHER" id="PTHR24193">
    <property type="entry name" value="ANKYRIN REPEAT PROTEIN"/>
    <property type="match status" value="1"/>
</dbReference>
<dbReference type="EMBL" id="JBFDAA010000022">
    <property type="protein sequence ID" value="KAL1110460.1"/>
    <property type="molecule type" value="Genomic_DNA"/>
</dbReference>
<feature type="region of interest" description="Disordered" evidence="4">
    <location>
        <begin position="929"/>
        <end position="995"/>
    </location>
</feature>
<evidence type="ECO:0000256" key="1">
    <source>
        <dbReference type="ARBA" id="ARBA00022737"/>
    </source>
</evidence>
<dbReference type="Proteomes" id="UP001558652">
    <property type="component" value="Unassembled WGS sequence"/>
</dbReference>
<name>A0ABD0XVE6_9HEMI</name>
<dbReference type="PROSITE" id="PS50297">
    <property type="entry name" value="ANK_REP_REGION"/>
    <property type="match status" value="6"/>
</dbReference>
<protein>
    <submittedName>
        <fullName evidence="5">Uncharacterized protein</fullName>
    </submittedName>
</protein>
<proteinExistence type="predicted"/>
<feature type="compositionally biased region" description="Polar residues" evidence="4">
    <location>
        <begin position="883"/>
        <end position="898"/>
    </location>
</feature>
<feature type="repeat" description="ANK" evidence="3">
    <location>
        <begin position="249"/>
        <end position="281"/>
    </location>
</feature>
<feature type="region of interest" description="Disordered" evidence="4">
    <location>
        <begin position="875"/>
        <end position="917"/>
    </location>
</feature>